<keyword evidence="3" id="KW-0808">Transferase</keyword>
<dbReference type="Pfam" id="PF01661">
    <property type="entry name" value="Macro"/>
    <property type="match status" value="2"/>
</dbReference>
<keyword evidence="8" id="KW-1185">Reference proteome</keyword>
<reference evidence="7 8" key="1">
    <citation type="submission" date="2024-11" db="EMBL/GenBank/DDBJ databases">
        <title>Chromosome-level genome assembly of the freshwater bivalve Anodonta woodiana.</title>
        <authorList>
            <person name="Chen X."/>
        </authorList>
    </citation>
    <scope>NUCLEOTIDE SEQUENCE [LARGE SCALE GENOMIC DNA]</scope>
    <source>
        <strain evidence="7">MN2024</strain>
        <tissue evidence="7">Gills</tissue>
    </source>
</reference>
<dbReference type="InterPro" id="IPR043472">
    <property type="entry name" value="Macro_dom-like"/>
</dbReference>
<evidence type="ECO:0000259" key="6">
    <source>
        <dbReference type="PROSITE" id="PS51154"/>
    </source>
</evidence>
<evidence type="ECO:0000256" key="4">
    <source>
        <dbReference type="ARBA" id="ARBA00023027"/>
    </source>
</evidence>
<dbReference type="PANTHER" id="PTHR14453">
    <property type="entry name" value="PARP/ZINC FINGER CCCH TYPE DOMAIN CONTAINING PROTEIN"/>
    <property type="match status" value="1"/>
</dbReference>
<name>A0ABD3TJZ7_SINWO</name>
<comment type="caution">
    <text evidence="7">The sequence shown here is derived from an EMBL/GenBank/DDBJ whole genome shotgun (WGS) entry which is preliminary data.</text>
</comment>
<evidence type="ECO:0000256" key="1">
    <source>
        <dbReference type="ARBA" id="ARBA00004123"/>
    </source>
</evidence>
<dbReference type="PROSITE" id="PS51154">
    <property type="entry name" value="MACRO"/>
    <property type="match status" value="2"/>
</dbReference>
<evidence type="ECO:0000256" key="5">
    <source>
        <dbReference type="ARBA" id="ARBA00023242"/>
    </source>
</evidence>
<keyword evidence="2" id="KW-0328">Glycosyltransferase</keyword>
<dbReference type="AlphaFoldDB" id="A0ABD3TJZ7"/>
<dbReference type="Proteomes" id="UP001634394">
    <property type="component" value="Unassembled WGS sequence"/>
</dbReference>
<dbReference type="InterPro" id="IPR052056">
    <property type="entry name" value="Mono-ARTD/PARP"/>
</dbReference>
<dbReference type="SMART" id="SM00506">
    <property type="entry name" value="A1pp"/>
    <property type="match status" value="1"/>
</dbReference>
<gene>
    <name evidence="7" type="ORF">ACJMK2_022757</name>
</gene>
<organism evidence="7 8">
    <name type="scientific">Sinanodonta woodiana</name>
    <name type="common">Chinese pond mussel</name>
    <name type="synonym">Anodonta woodiana</name>
    <dbReference type="NCBI Taxonomy" id="1069815"/>
    <lineage>
        <taxon>Eukaryota</taxon>
        <taxon>Metazoa</taxon>
        <taxon>Spiralia</taxon>
        <taxon>Lophotrochozoa</taxon>
        <taxon>Mollusca</taxon>
        <taxon>Bivalvia</taxon>
        <taxon>Autobranchia</taxon>
        <taxon>Heteroconchia</taxon>
        <taxon>Palaeoheterodonta</taxon>
        <taxon>Unionida</taxon>
        <taxon>Unionoidea</taxon>
        <taxon>Unionidae</taxon>
        <taxon>Unioninae</taxon>
        <taxon>Sinanodonta</taxon>
    </lineage>
</organism>
<feature type="domain" description="Macro" evidence="6">
    <location>
        <begin position="229"/>
        <end position="415"/>
    </location>
</feature>
<dbReference type="Gene3D" id="3.40.220.10">
    <property type="entry name" value="Leucine Aminopeptidase, subunit E, domain 1"/>
    <property type="match status" value="2"/>
</dbReference>
<evidence type="ECO:0000256" key="2">
    <source>
        <dbReference type="ARBA" id="ARBA00022676"/>
    </source>
</evidence>
<comment type="subcellular location">
    <subcellularLocation>
        <location evidence="1">Nucleus</location>
    </subcellularLocation>
</comment>
<proteinExistence type="predicted"/>
<dbReference type="InterPro" id="IPR002589">
    <property type="entry name" value="Macro_dom"/>
</dbReference>
<protein>
    <recommendedName>
        <fullName evidence="6">Macro domain-containing protein</fullName>
    </recommendedName>
</protein>
<feature type="domain" description="Macro" evidence="6">
    <location>
        <begin position="18"/>
        <end position="210"/>
    </location>
</feature>
<dbReference type="PANTHER" id="PTHR14453:SF67">
    <property type="entry name" value="POLY [ADP-RIBOSE] POLYMERASE"/>
    <property type="match status" value="1"/>
</dbReference>
<dbReference type="EMBL" id="JBJQND010000018">
    <property type="protein sequence ID" value="KAL3837396.1"/>
    <property type="molecule type" value="Genomic_DNA"/>
</dbReference>
<keyword evidence="5" id="KW-0539">Nucleus</keyword>
<dbReference type="GO" id="GO:0016757">
    <property type="term" value="F:glycosyltransferase activity"/>
    <property type="evidence" value="ECO:0007669"/>
    <property type="project" value="UniProtKB-KW"/>
</dbReference>
<dbReference type="GO" id="GO:0005634">
    <property type="term" value="C:nucleus"/>
    <property type="evidence" value="ECO:0007669"/>
    <property type="project" value="UniProtKB-SubCell"/>
</dbReference>
<dbReference type="SUPFAM" id="SSF52949">
    <property type="entry name" value="Macro domain-like"/>
    <property type="match status" value="2"/>
</dbReference>
<evidence type="ECO:0000313" key="8">
    <source>
        <dbReference type="Proteomes" id="UP001634394"/>
    </source>
</evidence>
<keyword evidence="4" id="KW-0520">NAD</keyword>
<evidence type="ECO:0000256" key="3">
    <source>
        <dbReference type="ARBA" id="ARBA00022679"/>
    </source>
</evidence>
<sequence length="416" mass="45607">MKCLEDIQMPLHGTEWDHGAVPLSSTTNISVKSLLRPITDCKVQAIVISANSKLDHSAGLAKAVFKAAGRSAWGGLFRQTKGNVQKPGTVLFTSGGALRDITVIIHIVTPIWGRYKNRAGKLECLHILHTAICDCLKRCIDKSLTSFALAAIGTGYCGIPARLCALVYASALLEIDEYCRLRNIANLQIYLVDISEINLTTISNNYNSAFSSGSNKVIDQIINEVENDLGITSHTIREGLQVKTYKGDISEFIEGSILCAVNKNLDPVGKDEENIANKAGADYKQKLMDLHQTIKYKGGQVAETIAGDLSTHRILHCIIPSKKKWPFGREGHYREKLIACYRNAFQLASEQGNTVVGLSVLGIESAYIGMDVCCSALMDALRIRSDEGTSLKQIHIVCREDYVLSHICTLLNNLKI</sequence>
<evidence type="ECO:0000313" key="7">
    <source>
        <dbReference type="EMBL" id="KAL3837396.1"/>
    </source>
</evidence>
<accession>A0ABD3TJZ7</accession>